<evidence type="ECO:0000256" key="9">
    <source>
        <dbReference type="ARBA" id="ARBA00023136"/>
    </source>
</evidence>
<evidence type="ECO:0000256" key="7">
    <source>
        <dbReference type="ARBA" id="ARBA00023065"/>
    </source>
</evidence>
<dbReference type="Gene3D" id="2.40.160.10">
    <property type="entry name" value="Porin"/>
    <property type="match status" value="1"/>
</dbReference>
<evidence type="ECO:0000259" key="12">
    <source>
        <dbReference type="Pfam" id="PF13609"/>
    </source>
</evidence>
<evidence type="ECO:0000256" key="5">
    <source>
        <dbReference type="ARBA" id="ARBA00022692"/>
    </source>
</evidence>
<dbReference type="SUPFAM" id="SSF56935">
    <property type="entry name" value="Porins"/>
    <property type="match status" value="1"/>
</dbReference>
<dbReference type="GO" id="GO:0015288">
    <property type="term" value="F:porin activity"/>
    <property type="evidence" value="ECO:0007669"/>
    <property type="project" value="UniProtKB-KW"/>
</dbReference>
<dbReference type="InterPro" id="IPR023614">
    <property type="entry name" value="Porin_dom_sf"/>
</dbReference>
<feature type="domain" description="Porin" evidence="12">
    <location>
        <begin position="8"/>
        <end position="340"/>
    </location>
</feature>
<keyword evidence="7" id="KW-0406">Ion transport</keyword>
<evidence type="ECO:0000256" key="8">
    <source>
        <dbReference type="ARBA" id="ARBA00023114"/>
    </source>
</evidence>
<evidence type="ECO:0000256" key="2">
    <source>
        <dbReference type="ARBA" id="ARBA00011233"/>
    </source>
</evidence>
<dbReference type="GO" id="GO:0009279">
    <property type="term" value="C:cell outer membrane"/>
    <property type="evidence" value="ECO:0007669"/>
    <property type="project" value="UniProtKB-SubCell"/>
</dbReference>
<feature type="chain" id="PRO_5043868944" evidence="11">
    <location>
        <begin position="20"/>
        <end position="368"/>
    </location>
</feature>
<gene>
    <name evidence="13" type="ORF">J2W39_000804</name>
</gene>
<keyword evidence="6 11" id="KW-0732">Signal</keyword>
<protein>
    <submittedName>
        <fullName evidence="13">Porin</fullName>
    </submittedName>
</protein>
<dbReference type="InterPro" id="IPR033900">
    <property type="entry name" value="Gram_neg_porin_domain"/>
</dbReference>
<comment type="subcellular location">
    <subcellularLocation>
        <location evidence="1">Cell outer membrane</location>
        <topology evidence="1">Multi-pass membrane protein</topology>
    </subcellularLocation>
</comment>
<evidence type="ECO:0000256" key="11">
    <source>
        <dbReference type="SAM" id="SignalP"/>
    </source>
</evidence>
<keyword evidence="5" id="KW-0812">Transmembrane</keyword>
<keyword evidence="3" id="KW-0813">Transport</keyword>
<dbReference type="EMBL" id="JAUSRV010000002">
    <property type="protein sequence ID" value="MDP9969576.1"/>
    <property type="molecule type" value="Genomic_DNA"/>
</dbReference>
<dbReference type="GO" id="GO:0046930">
    <property type="term" value="C:pore complex"/>
    <property type="evidence" value="ECO:0007669"/>
    <property type="project" value="UniProtKB-KW"/>
</dbReference>
<accession>A0AAW8EBS8</accession>
<evidence type="ECO:0000256" key="3">
    <source>
        <dbReference type="ARBA" id="ARBA00022448"/>
    </source>
</evidence>
<keyword evidence="8" id="KW-0626">Porin</keyword>
<organism evidence="13 14">
    <name type="scientific">Variovorax paradoxus</name>
    <dbReference type="NCBI Taxonomy" id="34073"/>
    <lineage>
        <taxon>Bacteria</taxon>
        <taxon>Pseudomonadati</taxon>
        <taxon>Pseudomonadota</taxon>
        <taxon>Betaproteobacteria</taxon>
        <taxon>Burkholderiales</taxon>
        <taxon>Comamonadaceae</taxon>
        <taxon>Variovorax</taxon>
    </lineage>
</organism>
<keyword evidence="4" id="KW-1134">Transmembrane beta strand</keyword>
<sequence>MKKYLITLAAASAAGGALAQSSVTLFGVVDAAVTYTRGSGDGSAHKTQLTNSGNMFSRLGFRGTEDLGGGYSANFWMEMGLQNDSGTGFPSNSNNQASGNGPAGVLSFNRRSTVSLAGPFGEVRLGRDYVPAFWNTAIFDPFGTGGGIGANQIYFSGLGGLAAPTGTRASNSIGYFLPANLGGFYGQVMYAMGENDSNALVPGTRVPSKHDGEHTGARFGYQSGGLHVAIATGRTRYASGDLRVTNLGAAYSFGPSLMNLKLTSELYKESKGSTDAKGVLVGFQLPIGPGEIKASYARYKLEPANAVREPTSSKLAIGYVHNLSRRSALYGTLARISNRNGAAQALAGAITMPGRSSSGIELGMRHMF</sequence>
<dbReference type="GO" id="GO:0006811">
    <property type="term" value="P:monoatomic ion transport"/>
    <property type="evidence" value="ECO:0007669"/>
    <property type="project" value="UniProtKB-KW"/>
</dbReference>
<dbReference type="PANTHER" id="PTHR34501:SF9">
    <property type="entry name" value="MAJOR OUTER MEMBRANE PROTEIN P.IA"/>
    <property type="match status" value="1"/>
</dbReference>
<evidence type="ECO:0000256" key="6">
    <source>
        <dbReference type="ARBA" id="ARBA00022729"/>
    </source>
</evidence>
<comment type="subunit">
    <text evidence="2">Homotrimer.</text>
</comment>
<keyword evidence="9" id="KW-0472">Membrane</keyword>
<dbReference type="Proteomes" id="UP001224845">
    <property type="component" value="Unassembled WGS sequence"/>
</dbReference>
<evidence type="ECO:0000313" key="13">
    <source>
        <dbReference type="EMBL" id="MDP9969576.1"/>
    </source>
</evidence>
<evidence type="ECO:0000256" key="1">
    <source>
        <dbReference type="ARBA" id="ARBA00004571"/>
    </source>
</evidence>
<comment type="caution">
    <text evidence="13">The sequence shown here is derived from an EMBL/GenBank/DDBJ whole genome shotgun (WGS) entry which is preliminary data.</text>
</comment>
<dbReference type="InterPro" id="IPR050298">
    <property type="entry name" value="Gram-neg_bact_OMP"/>
</dbReference>
<name>A0AAW8EBS8_VARPD</name>
<dbReference type="PANTHER" id="PTHR34501">
    <property type="entry name" value="PROTEIN YDDL-RELATED"/>
    <property type="match status" value="1"/>
</dbReference>
<dbReference type="CDD" id="cd00342">
    <property type="entry name" value="gram_neg_porins"/>
    <property type="match status" value="1"/>
</dbReference>
<reference evidence="13" key="1">
    <citation type="submission" date="2023-07" db="EMBL/GenBank/DDBJ databases">
        <title>Sorghum-associated microbial communities from plants grown in Nebraska, USA.</title>
        <authorList>
            <person name="Schachtman D."/>
        </authorList>
    </citation>
    <scope>NUCLEOTIDE SEQUENCE</scope>
    <source>
        <strain evidence="13">DS3315</strain>
    </source>
</reference>
<evidence type="ECO:0000256" key="10">
    <source>
        <dbReference type="ARBA" id="ARBA00023237"/>
    </source>
</evidence>
<dbReference type="RefSeq" id="WP_307592411.1">
    <property type="nucleotide sequence ID" value="NZ_CAXUQE020000001.1"/>
</dbReference>
<evidence type="ECO:0000256" key="4">
    <source>
        <dbReference type="ARBA" id="ARBA00022452"/>
    </source>
</evidence>
<feature type="signal peptide" evidence="11">
    <location>
        <begin position="1"/>
        <end position="19"/>
    </location>
</feature>
<proteinExistence type="predicted"/>
<dbReference type="AlphaFoldDB" id="A0AAW8EBS8"/>
<keyword evidence="10" id="KW-0998">Cell outer membrane</keyword>
<dbReference type="Pfam" id="PF13609">
    <property type="entry name" value="Porin_4"/>
    <property type="match status" value="1"/>
</dbReference>
<evidence type="ECO:0000313" key="14">
    <source>
        <dbReference type="Proteomes" id="UP001224845"/>
    </source>
</evidence>